<dbReference type="ExpressionAtlas" id="A0A3L6DND6">
    <property type="expression patterns" value="baseline"/>
</dbReference>
<dbReference type="Gene3D" id="2.60.120.340">
    <property type="entry name" value="Nucleoplasmin core domain"/>
    <property type="match status" value="1"/>
</dbReference>
<feature type="compositionally biased region" description="Polar residues" evidence="1">
    <location>
        <begin position="176"/>
        <end position="185"/>
    </location>
</feature>
<dbReference type="EMBL" id="NCVQ01000009">
    <property type="protein sequence ID" value="PWZ09061.1"/>
    <property type="molecule type" value="Genomic_DNA"/>
</dbReference>
<evidence type="ECO:0000256" key="1">
    <source>
        <dbReference type="SAM" id="MobiDB-lite"/>
    </source>
</evidence>
<evidence type="ECO:0000259" key="2">
    <source>
        <dbReference type="Pfam" id="PF17800"/>
    </source>
</evidence>
<feature type="region of interest" description="Disordered" evidence="1">
    <location>
        <begin position="1"/>
        <end position="37"/>
    </location>
</feature>
<evidence type="ECO:0000313" key="3">
    <source>
        <dbReference type="EMBL" id="PWZ09061.1"/>
    </source>
</evidence>
<sequence>MPSAAMAKARSLLRRTDRGSSSIPTRKRKKRRPGEEVKPGATVSCIVCDGLVIHLSQAALGEPKKASENVIVSVKINDKKLVLGTLSVEKHPQISCDLFFDKEFSAAKFPVKDVIQNADETSGDDDDFTDSESEMSLEDDSSSEEQTPSPNKTDVVVGKKRAIEAEAPSGKKAKSEQSAQKTAQLGSHACKSCNKYV</sequence>
<feature type="region of interest" description="Disordered" evidence="1">
    <location>
        <begin position="116"/>
        <end position="188"/>
    </location>
</feature>
<name>A0A3L6DND6_MAIZE</name>
<protein>
    <recommendedName>
        <fullName evidence="2">Nucleoplasmin-like domain-containing protein</fullName>
    </recommendedName>
</protein>
<feature type="domain" description="Nucleoplasmin-like" evidence="2">
    <location>
        <begin position="34"/>
        <end position="105"/>
    </location>
</feature>
<feature type="compositionally biased region" description="Acidic residues" evidence="1">
    <location>
        <begin position="121"/>
        <end position="143"/>
    </location>
</feature>
<reference evidence="3" key="1">
    <citation type="journal article" date="2018" name="Nat. Genet.">
        <title>Extensive intraspecific gene order and gene structural variations between Mo17 and other maize genomes.</title>
        <authorList>
            <person name="Sun S."/>
            <person name="Zhou Y."/>
            <person name="Chen J."/>
            <person name="Shi J."/>
            <person name="Zhao H."/>
            <person name="Zhao H."/>
            <person name="Song W."/>
            <person name="Zhang M."/>
            <person name="Cui Y."/>
            <person name="Dong X."/>
            <person name="Liu H."/>
            <person name="Ma X."/>
            <person name="Jiao Y."/>
            <person name="Wang B."/>
            <person name="Wei X."/>
            <person name="Stein J.C."/>
            <person name="Glaubitz J.C."/>
            <person name="Lu F."/>
            <person name="Yu G."/>
            <person name="Liang C."/>
            <person name="Fengler K."/>
            <person name="Li B."/>
            <person name="Rafalski A."/>
            <person name="Schnable P.S."/>
            <person name="Ware D.H."/>
            <person name="Buckler E.S."/>
            <person name="Lai J."/>
        </authorList>
    </citation>
    <scope>NUCLEOTIDE SEQUENCE [LARGE SCALE GENOMIC DNA]</scope>
    <source>
        <tissue evidence="3">Seedling</tissue>
    </source>
</reference>
<organism evidence="3">
    <name type="scientific">Zea mays</name>
    <name type="common">Maize</name>
    <dbReference type="NCBI Taxonomy" id="4577"/>
    <lineage>
        <taxon>Eukaryota</taxon>
        <taxon>Viridiplantae</taxon>
        <taxon>Streptophyta</taxon>
        <taxon>Embryophyta</taxon>
        <taxon>Tracheophyta</taxon>
        <taxon>Spermatophyta</taxon>
        <taxon>Magnoliopsida</taxon>
        <taxon>Liliopsida</taxon>
        <taxon>Poales</taxon>
        <taxon>Poaceae</taxon>
        <taxon>PACMAD clade</taxon>
        <taxon>Panicoideae</taxon>
        <taxon>Andropogonodae</taxon>
        <taxon>Andropogoneae</taxon>
        <taxon>Tripsacinae</taxon>
        <taxon>Zea</taxon>
    </lineage>
</organism>
<dbReference type="Proteomes" id="UP000251960">
    <property type="component" value="Chromosome 8"/>
</dbReference>
<dbReference type="AlphaFoldDB" id="A0A3L6DND6"/>
<dbReference type="Pfam" id="PF17800">
    <property type="entry name" value="NPL"/>
    <property type="match status" value="1"/>
</dbReference>
<accession>A0A3L6DND6</accession>
<dbReference type="InterPro" id="IPR041232">
    <property type="entry name" value="NPL"/>
</dbReference>
<comment type="caution">
    <text evidence="3">The sequence shown here is derived from an EMBL/GenBank/DDBJ whole genome shotgun (WGS) entry which is preliminary data.</text>
</comment>
<gene>
    <name evidence="3" type="ORF">Zm00014a_043072</name>
</gene>
<proteinExistence type="predicted"/>